<dbReference type="PANTHER" id="PTHR42763">
    <property type="entry name" value="ADP-GLUCOSE PHOSPHORYLASE"/>
    <property type="match status" value="1"/>
</dbReference>
<keyword evidence="2 12" id="KW-0808">Transferase</keyword>
<evidence type="ECO:0000256" key="2">
    <source>
        <dbReference type="ARBA" id="ARBA00022679"/>
    </source>
</evidence>
<keyword evidence="6" id="KW-0119">Carbohydrate metabolism</keyword>
<dbReference type="EMBL" id="REFO01000010">
    <property type="protein sequence ID" value="RMA97706.1"/>
    <property type="molecule type" value="Genomic_DNA"/>
</dbReference>
<dbReference type="InterPro" id="IPR001937">
    <property type="entry name" value="GalP_UDPtransf1"/>
</dbReference>
<dbReference type="InterPro" id="IPR005850">
    <property type="entry name" value="GalP_Utransf_C"/>
</dbReference>
<protein>
    <recommendedName>
        <fullName evidence="7">Galactose-1-phosphate uridylyltransferase</fullName>
        <ecNumber evidence="7">2.7.7.12</ecNumber>
    </recommendedName>
</protein>
<dbReference type="AlphaFoldDB" id="A0A3M0BMD5"/>
<dbReference type="Pfam" id="PF01087">
    <property type="entry name" value="GalP_UDP_transf"/>
    <property type="match status" value="1"/>
</dbReference>
<evidence type="ECO:0000256" key="1">
    <source>
        <dbReference type="ARBA" id="ARBA00010951"/>
    </source>
</evidence>
<dbReference type="InterPro" id="IPR053177">
    <property type="entry name" value="ADP-glucose_phosphorylase"/>
</dbReference>
<feature type="domain" description="Galactose-1-phosphate uridyl transferase N-terminal" evidence="10">
    <location>
        <begin position="3"/>
        <end position="171"/>
    </location>
</feature>
<gene>
    <name evidence="12" type="ORF">CLV39_0329</name>
</gene>
<organism evidence="12 13">
    <name type="scientific">Hydrogenothermus marinus</name>
    <dbReference type="NCBI Taxonomy" id="133270"/>
    <lineage>
        <taxon>Bacteria</taxon>
        <taxon>Pseudomonadati</taxon>
        <taxon>Aquificota</taxon>
        <taxon>Aquificia</taxon>
        <taxon>Aquificales</taxon>
        <taxon>Hydrogenothermaceae</taxon>
        <taxon>Hydrogenothermus</taxon>
    </lineage>
</organism>
<evidence type="ECO:0000256" key="6">
    <source>
        <dbReference type="ARBA" id="ARBA00023277"/>
    </source>
</evidence>
<dbReference type="OrthoDB" id="9769064at2"/>
<keyword evidence="3 12" id="KW-0548">Nucleotidyltransferase</keyword>
<dbReference type="InterPro" id="IPR036265">
    <property type="entry name" value="HIT-like_sf"/>
</dbReference>
<dbReference type="GO" id="GO:0008108">
    <property type="term" value="F:UDP-glucose:hexose-1-phosphate uridylyltransferase activity"/>
    <property type="evidence" value="ECO:0007669"/>
    <property type="project" value="UniProtKB-UniRule"/>
</dbReference>
<accession>A0A3M0BMD5</accession>
<dbReference type="Proteomes" id="UP000280842">
    <property type="component" value="Unassembled WGS sequence"/>
</dbReference>
<dbReference type="GO" id="GO:0008270">
    <property type="term" value="F:zinc ion binding"/>
    <property type="evidence" value="ECO:0007669"/>
    <property type="project" value="InterPro"/>
</dbReference>
<dbReference type="InterPro" id="IPR005849">
    <property type="entry name" value="GalP_Utransf_N"/>
</dbReference>
<dbReference type="PANTHER" id="PTHR42763:SF2">
    <property type="entry name" value="ADP-GLUCOSE PHOSPHORYLASE"/>
    <property type="match status" value="1"/>
</dbReference>
<feature type="binding site" evidence="9">
    <location>
        <position position="44"/>
    </location>
    <ligand>
        <name>Zn(2+)</name>
        <dbReference type="ChEBI" id="CHEBI:29105"/>
    </ligand>
</feature>
<evidence type="ECO:0000259" key="11">
    <source>
        <dbReference type="Pfam" id="PF02744"/>
    </source>
</evidence>
<feature type="domain" description="Galactose-1-phosphate uridyl transferase C-terminal" evidence="11">
    <location>
        <begin position="183"/>
        <end position="281"/>
    </location>
</feature>
<dbReference type="NCBIfam" id="TIGR00209">
    <property type="entry name" value="galT_1"/>
    <property type="match status" value="1"/>
</dbReference>
<feature type="binding site" evidence="9">
    <location>
        <position position="108"/>
    </location>
    <ligand>
        <name>Zn(2+)</name>
        <dbReference type="ChEBI" id="CHEBI:29105"/>
    </ligand>
</feature>
<feature type="binding site" evidence="9">
    <location>
        <position position="159"/>
    </location>
    <ligand>
        <name>Zn(2+)</name>
        <dbReference type="ChEBI" id="CHEBI:29105"/>
    </ligand>
</feature>
<keyword evidence="13" id="KW-1185">Reference proteome</keyword>
<dbReference type="UniPathway" id="UPA00214"/>
<evidence type="ECO:0000256" key="9">
    <source>
        <dbReference type="PIRSR" id="PIRSR000808-3"/>
    </source>
</evidence>
<evidence type="ECO:0000256" key="3">
    <source>
        <dbReference type="ARBA" id="ARBA00022695"/>
    </source>
</evidence>
<feature type="active site" description="Tele-UMP-histidine intermediate" evidence="8">
    <location>
        <position position="161"/>
    </location>
</feature>
<name>A0A3M0BMD5_9AQUI</name>
<proteinExistence type="inferred from homology"/>
<sequence>MSEIRYDLINDEYVIIAPERLRKPDSFKEKKEIKEISIKDCPFCPGNEHLTPNEIYSLRDGNKWKVRVVPNLYKALKIEAPLISTQIGIFEKIEGFGAHEVIIDTPRHLFKMNDFTLEEYYNWLYVIRERAVDLKKDTRLIYLVFFKNQGKLAGASQSHPHTQLIALPIVPKSSLWILKRAFNYYKEHGRTIFEDIITNEEFENKRVIISTDFFIAFAPFASSFPFEIMIIPKKQKSSIIDLDNQDLKELSNILKKVIDALYEELGDFDFNISFGNPPINKNFEIEEFFEDIKYFWRFYIRIMPRIYRLAGFELSTNMKINPVLPEKVATLLRGVMENGI</sequence>
<comment type="similarity">
    <text evidence="1">Belongs to the galactose-1-phosphate uridylyltransferase type 1 family.</text>
</comment>
<dbReference type="Gene3D" id="3.30.428.10">
    <property type="entry name" value="HIT-like"/>
    <property type="match status" value="2"/>
</dbReference>
<dbReference type="GO" id="GO:0006012">
    <property type="term" value="P:galactose metabolic process"/>
    <property type="evidence" value="ECO:0007669"/>
    <property type="project" value="UniProtKB-UniRule"/>
</dbReference>
<dbReference type="Pfam" id="PF02744">
    <property type="entry name" value="GalP_UDP_tr_C"/>
    <property type="match status" value="1"/>
</dbReference>
<evidence type="ECO:0000256" key="8">
    <source>
        <dbReference type="PIRSR" id="PIRSR000808-1"/>
    </source>
</evidence>
<comment type="cofactor">
    <cofactor evidence="9">
        <name>Zn(2+)</name>
        <dbReference type="ChEBI" id="CHEBI:29105"/>
    </cofactor>
    <text evidence="9">Binds 1 zinc ion per subunit.</text>
</comment>
<keyword evidence="4 9" id="KW-0479">Metal-binding</keyword>
<dbReference type="EC" id="2.7.7.12" evidence="7"/>
<dbReference type="PIRSF" id="PIRSF000808">
    <property type="entry name" value="GalT"/>
    <property type="match status" value="1"/>
</dbReference>
<evidence type="ECO:0000313" key="13">
    <source>
        <dbReference type="Proteomes" id="UP000280842"/>
    </source>
</evidence>
<evidence type="ECO:0000256" key="7">
    <source>
        <dbReference type="NCBIfam" id="TIGR00209"/>
    </source>
</evidence>
<evidence type="ECO:0000259" key="10">
    <source>
        <dbReference type="Pfam" id="PF01087"/>
    </source>
</evidence>
<feature type="binding site" evidence="9">
    <location>
        <position position="41"/>
    </location>
    <ligand>
        <name>Zn(2+)</name>
        <dbReference type="ChEBI" id="CHEBI:29105"/>
    </ligand>
</feature>
<evidence type="ECO:0000313" key="12">
    <source>
        <dbReference type="EMBL" id="RMA97706.1"/>
    </source>
</evidence>
<evidence type="ECO:0000256" key="4">
    <source>
        <dbReference type="ARBA" id="ARBA00022723"/>
    </source>
</evidence>
<dbReference type="SUPFAM" id="SSF54197">
    <property type="entry name" value="HIT-like"/>
    <property type="match status" value="2"/>
</dbReference>
<evidence type="ECO:0000256" key="5">
    <source>
        <dbReference type="ARBA" id="ARBA00022833"/>
    </source>
</evidence>
<reference evidence="12 13" key="1">
    <citation type="submission" date="2018-10" db="EMBL/GenBank/DDBJ databases">
        <title>Genomic Encyclopedia of Archaeal and Bacterial Type Strains, Phase II (KMG-II): from individual species to whole genera.</title>
        <authorList>
            <person name="Goeker M."/>
        </authorList>
    </citation>
    <scope>NUCLEOTIDE SEQUENCE [LARGE SCALE GENOMIC DNA]</scope>
    <source>
        <strain evidence="12 13">VM1</strain>
    </source>
</reference>
<comment type="caution">
    <text evidence="12">The sequence shown here is derived from an EMBL/GenBank/DDBJ whole genome shotgun (WGS) entry which is preliminary data.</text>
</comment>
<keyword evidence="5 9" id="KW-0862">Zinc</keyword>
<dbReference type="RefSeq" id="WP_121922477.1">
    <property type="nucleotide sequence ID" value="NZ_REFO01000010.1"/>
</dbReference>